<evidence type="ECO:0000313" key="2">
    <source>
        <dbReference type="EMBL" id="WNR45771.1"/>
    </source>
</evidence>
<keyword evidence="1" id="KW-1133">Transmembrane helix</keyword>
<keyword evidence="3" id="KW-1185">Reference proteome</keyword>
<feature type="transmembrane region" description="Helical" evidence="1">
    <location>
        <begin position="6"/>
        <end position="25"/>
    </location>
</feature>
<keyword evidence="1" id="KW-0472">Membrane</keyword>
<evidence type="ECO:0000313" key="3">
    <source>
        <dbReference type="Proteomes" id="UP001304650"/>
    </source>
</evidence>
<reference evidence="2" key="1">
    <citation type="submission" date="2022-02" db="EMBL/GenBank/DDBJ databases">
        <title>Paenibacillus sp. MBLB1832 Whole Genome Shotgun Sequencing.</title>
        <authorList>
            <person name="Hwang C.Y."/>
            <person name="Cho E.-S."/>
            <person name="Seo M.-J."/>
        </authorList>
    </citation>
    <scope>NUCLEOTIDE SEQUENCE</scope>
    <source>
        <strain evidence="2">MBLB1832</strain>
    </source>
</reference>
<organism evidence="2 3">
    <name type="scientific">Paenibacillus roseopurpureus</name>
    <dbReference type="NCBI Taxonomy" id="2918901"/>
    <lineage>
        <taxon>Bacteria</taxon>
        <taxon>Bacillati</taxon>
        <taxon>Bacillota</taxon>
        <taxon>Bacilli</taxon>
        <taxon>Bacillales</taxon>
        <taxon>Paenibacillaceae</taxon>
        <taxon>Paenibacillus</taxon>
    </lineage>
</organism>
<dbReference type="AlphaFoldDB" id="A0AA96RLU2"/>
<evidence type="ECO:0000256" key="1">
    <source>
        <dbReference type="SAM" id="Phobius"/>
    </source>
</evidence>
<dbReference type="EMBL" id="CP130319">
    <property type="protein sequence ID" value="WNR45771.1"/>
    <property type="molecule type" value="Genomic_DNA"/>
</dbReference>
<dbReference type="KEGG" id="proo:MJB10_06625"/>
<sequence>MEKKSYPLNIVAGRTFLFGLYGIMITPARIQTFRNAVAVQMASGSHHGLVSPVYALVAAAILDCVRVERFDRSSFPNSLRKLTREDWRAHNGGKL</sequence>
<name>A0AA96RLU2_9BACL</name>
<proteinExistence type="predicted"/>
<keyword evidence="1" id="KW-0812">Transmembrane</keyword>
<protein>
    <submittedName>
        <fullName evidence="2">Uncharacterized protein</fullName>
    </submittedName>
</protein>
<dbReference type="RefSeq" id="WP_314802789.1">
    <property type="nucleotide sequence ID" value="NZ_CP130319.1"/>
</dbReference>
<dbReference type="Proteomes" id="UP001304650">
    <property type="component" value="Chromosome"/>
</dbReference>
<gene>
    <name evidence="2" type="ORF">MJB10_06625</name>
</gene>
<accession>A0AA96RLU2</accession>